<comment type="caution">
    <text evidence="1">The sequence shown here is derived from an EMBL/GenBank/DDBJ whole genome shotgun (WGS) entry which is preliminary data.</text>
</comment>
<sequence>MEFWGSRHGKGPHDEARACLKQALRKEQLEKMSQKLQNAADVVDFLQHAMNIPNNAYPLAKRVVERHFYLIGANEVSRKHPMACKTVDGSRSIHSIWSVGTHNNCLLETLDFSCFCDVYMHGSPGICSDVAYVVRWRFVTMEPMATKEAMQETEDLHVVD</sequence>
<dbReference type="Proteomes" id="UP000822688">
    <property type="component" value="Chromosome V"/>
</dbReference>
<reference evidence="1" key="1">
    <citation type="submission" date="2020-06" db="EMBL/GenBank/DDBJ databases">
        <title>WGS assembly of Ceratodon purpureus strain R40.</title>
        <authorList>
            <person name="Carey S.B."/>
            <person name="Jenkins J."/>
            <person name="Shu S."/>
            <person name="Lovell J.T."/>
            <person name="Sreedasyam A."/>
            <person name="Maumus F."/>
            <person name="Tiley G.P."/>
            <person name="Fernandez-Pozo N."/>
            <person name="Barry K."/>
            <person name="Chen C."/>
            <person name="Wang M."/>
            <person name="Lipzen A."/>
            <person name="Daum C."/>
            <person name="Saski C.A."/>
            <person name="Payton A.C."/>
            <person name="Mcbreen J.C."/>
            <person name="Conrad R.E."/>
            <person name="Kollar L.M."/>
            <person name="Olsson S."/>
            <person name="Huttunen S."/>
            <person name="Landis J.B."/>
            <person name="Wickett N.J."/>
            <person name="Johnson M.G."/>
            <person name="Rensing S.A."/>
            <person name="Grimwood J."/>
            <person name="Schmutz J."/>
            <person name="Mcdaniel S.F."/>
        </authorList>
    </citation>
    <scope>NUCLEOTIDE SEQUENCE</scope>
    <source>
        <strain evidence="1">R40</strain>
    </source>
</reference>
<accession>A0A8T0HQ65</accession>
<proteinExistence type="predicted"/>
<protein>
    <submittedName>
        <fullName evidence="1">Uncharacterized protein</fullName>
    </submittedName>
</protein>
<organism evidence="1 2">
    <name type="scientific">Ceratodon purpureus</name>
    <name type="common">Fire moss</name>
    <name type="synonym">Dicranum purpureum</name>
    <dbReference type="NCBI Taxonomy" id="3225"/>
    <lineage>
        <taxon>Eukaryota</taxon>
        <taxon>Viridiplantae</taxon>
        <taxon>Streptophyta</taxon>
        <taxon>Embryophyta</taxon>
        <taxon>Bryophyta</taxon>
        <taxon>Bryophytina</taxon>
        <taxon>Bryopsida</taxon>
        <taxon>Dicranidae</taxon>
        <taxon>Pseudoditrichales</taxon>
        <taxon>Ditrichaceae</taxon>
        <taxon>Ceratodon</taxon>
    </lineage>
</organism>
<evidence type="ECO:0000313" key="2">
    <source>
        <dbReference type="Proteomes" id="UP000822688"/>
    </source>
</evidence>
<name>A0A8T0HQ65_CERPU</name>
<evidence type="ECO:0000313" key="1">
    <source>
        <dbReference type="EMBL" id="KAG0573100.1"/>
    </source>
</evidence>
<dbReference type="EMBL" id="CM026426">
    <property type="protein sequence ID" value="KAG0573100.1"/>
    <property type="molecule type" value="Genomic_DNA"/>
</dbReference>
<dbReference type="AlphaFoldDB" id="A0A8T0HQ65"/>
<keyword evidence="2" id="KW-1185">Reference proteome</keyword>
<gene>
    <name evidence="1" type="ORF">KC19_VG148800</name>
</gene>